<name>A0A6C0E3K8_9ZZZZ</name>
<sequence length="153" mass="18315">MPVSNTTIFGNLDIINKNLNNLYNKYGYNGFKLGYWNFLSVSDIRQYENMYLYKMIDIATKYIGMGHYAVLSYIPETKNYCVRNDGGSNDYERQDNYEKYENNNYQPADFEIYTKTCTLRLLSYFCININNDVFEENKQYDFNSMLILLEKFY</sequence>
<reference evidence="1" key="1">
    <citation type="journal article" date="2020" name="Nature">
        <title>Giant virus diversity and host interactions through global metagenomics.</title>
        <authorList>
            <person name="Schulz F."/>
            <person name="Roux S."/>
            <person name="Paez-Espino D."/>
            <person name="Jungbluth S."/>
            <person name="Walsh D.A."/>
            <person name="Denef V.J."/>
            <person name="McMahon K.D."/>
            <person name="Konstantinidis K.T."/>
            <person name="Eloe-Fadrosh E.A."/>
            <person name="Kyrpides N.C."/>
            <person name="Woyke T."/>
        </authorList>
    </citation>
    <scope>NUCLEOTIDE SEQUENCE</scope>
    <source>
        <strain evidence="1">GVMAG-M-3300023179-103</strain>
    </source>
</reference>
<dbReference type="AlphaFoldDB" id="A0A6C0E3K8"/>
<dbReference type="EMBL" id="MN739699">
    <property type="protein sequence ID" value="QHT21985.1"/>
    <property type="molecule type" value="Genomic_DNA"/>
</dbReference>
<organism evidence="1">
    <name type="scientific">viral metagenome</name>
    <dbReference type="NCBI Taxonomy" id="1070528"/>
    <lineage>
        <taxon>unclassified sequences</taxon>
        <taxon>metagenomes</taxon>
        <taxon>organismal metagenomes</taxon>
    </lineage>
</organism>
<protein>
    <submittedName>
        <fullName evidence="1">Uncharacterized protein</fullName>
    </submittedName>
</protein>
<evidence type="ECO:0000313" key="1">
    <source>
        <dbReference type="EMBL" id="QHT21985.1"/>
    </source>
</evidence>
<accession>A0A6C0E3K8</accession>
<proteinExistence type="predicted"/>